<dbReference type="PANTHER" id="PTHR34610:SF3">
    <property type="entry name" value="SSL7007 PROTEIN"/>
    <property type="match status" value="1"/>
</dbReference>
<dbReference type="Gene3D" id="3.40.50.1010">
    <property type="entry name" value="5'-nuclease"/>
    <property type="match status" value="1"/>
</dbReference>
<proteinExistence type="predicted"/>
<reference evidence="3" key="1">
    <citation type="journal article" date="2019" name="Int. J. Syst. Evol. Microbiol.">
        <title>The Global Catalogue of Microorganisms (GCM) 10K type strain sequencing project: providing services to taxonomists for standard genome sequencing and annotation.</title>
        <authorList>
            <consortium name="The Broad Institute Genomics Platform"/>
            <consortium name="The Broad Institute Genome Sequencing Center for Infectious Disease"/>
            <person name="Wu L."/>
            <person name="Ma J."/>
        </authorList>
    </citation>
    <scope>NUCLEOTIDE SEQUENCE [LARGE SCALE GENOMIC DNA]</scope>
    <source>
        <strain evidence="3">JCM 18200</strain>
    </source>
</reference>
<name>A0ABP9C329_9SPHI</name>
<evidence type="ECO:0000259" key="1">
    <source>
        <dbReference type="Pfam" id="PF13470"/>
    </source>
</evidence>
<feature type="domain" description="PIN" evidence="1">
    <location>
        <begin position="9"/>
        <end position="115"/>
    </location>
</feature>
<dbReference type="RefSeq" id="WP_345233580.1">
    <property type="nucleotide sequence ID" value="NZ_BAABIQ010000042.1"/>
</dbReference>
<dbReference type="NCBIfam" id="TIGR00305">
    <property type="entry name" value="putative toxin-antitoxin system toxin component, PIN family"/>
    <property type="match status" value="1"/>
</dbReference>
<dbReference type="InterPro" id="IPR002850">
    <property type="entry name" value="PIN_toxin-like"/>
</dbReference>
<organism evidence="2 3">
    <name type="scientific">Olivibacter ginsenosidimutans</name>
    <dbReference type="NCBI Taxonomy" id="1176537"/>
    <lineage>
        <taxon>Bacteria</taxon>
        <taxon>Pseudomonadati</taxon>
        <taxon>Bacteroidota</taxon>
        <taxon>Sphingobacteriia</taxon>
        <taxon>Sphingobacteriales</taxon>
        <taxon>Sphingobacteriaceae</taxon>
        <taxon>Olivibacter</taxon>
    </lineage>
</organism>
<comment type="caution">
    <text evidence="2">The sequence shown here is derived from an EMBL/GenBank/DDBJ whole genome shotgun (WGS) entry which is preliminary data.</text>
</comment>
<dbReference type="PANTHER" id="PTHR34610">
    <property type="entry name" value="SSL7007 PROTEIN"/>
    <property type="match status" value="1"/>
</dbReference>
<accession>A0ABP9C329</accession>
<dbReference type="Proteomes" id="UP001501411">
    <property type="component" value="Unassembled WGS sequence"/>
</dbReference>
<dbReference type="InterPro" id="IPR002716">
    <property type="entry name" value="PIN_dom"/>
</dbReference>
<evidence type="ECO:0000313" key="2">
    <source>
        <dbReference type="EMBL" id="GAA4802336.1"/>
    </source>
</evidence>
<dbReference type="Pfam" id="PF13470">
    <property type="entry name" value="PIN_3"/>
    <property type="match status" value="1"/>
</dbReference>
<keyword evidence="3" id="KW-1185">Reference proteome</keyword>
<dbReference type="EMBL" id="BAABIQ010000042">
    <property type="protein sequence ID" value="GAA4802336.1"/>
    <property type="molecule type" value="Genomic_DNA"/>
</dbReference>
<dbReference type="SUPFAM" id="SSF88723">
    <property type="entry name" value="PIN domain-like"/>
    <property type="match status" value="1"/>
</dbReference>
<protein>
    <recommendedName>
        <fullName evidence="1">PIN domain-containing protein</fullName>
    </recommendedName>
</protein>
<evidence type="ECO:0000313" key="3">
    <source>
        <dbReference type="Proteomes" id="UP001501411"/>
    </source>
</evidence>
<sequence>MRANKKLLAVIDTNVLLVSISSRSKFHWIYEAILSGVFELAITPDIMLEYEEKISEHWSASVASNVVRSITELSTTVMISVYYNLNLISSDEDDNKFVDCAFAANADLIVTHDNHFNILKRVDFPRIPVVDVPEFKRRLT</sequence>
<gene>
    <name evidence="2" type="ORF">GCM10023231_34120</name>
</gene>
<dbReference type="InterPro" id="IPR029060">
    <property type="entry name" value="PIN-like_dom_sf"/>
</dbReference>